<name>A0ABX5LAA7_9MICO</name>
<reference evidence="2 3" key="1">
    <citation type="submission" date="2018-03" db="EMBL/GenBank/DDBJ databases">
        <title>Genomic Encyclopedia of Type Strains, Phase III (KMG-III): the genomes of soil and plant-associated and newly described type strains.</title>
        <authorList>
            <person name="Whitman W."/>
        </authorList>
    </citation>
    <scope>NUCLEOTIDE SEQUENCE [LARGE SCALE GENOMIC DNA]</scope>
    <source>
        <strain evidence="2 3">VKM Ac-1602</strain>
    </source>
</reference>
<evidence type="ECO:0000256" key="1">
    <source>
        <dbReference type="SAM" id="MobiDB-lite"/>
    </source>
</evidence>
<evidence type="ECO:0000313" key="2">
    <source>
        <dbReference type="EMBL" id="PWJ61199.1"/>
    </source>
</evidence>
<dbReference type="Proteomes" id="UP000245674">
    <property type="component" value="Unassembled WGS sequence"/>
</dbReference>
<sequence length="37" mass="3997">MDSAREPAALRPHAGPFYGTELNLPLTEAEENVTDAI</sequence>
<comment type="caution">
    <text evidence="2">The sequence shown here is derived from an EMBL/GenBank/DDBJ whole genome shotgun (WGS) entry which is preliminary data.</text>
</comment>
<gene>
    <name evidence="2" type="ORF">B0H03_11936</name>
</gene>
<dbReference type="EMBL" id="QGDV01000019">
    <property type="protein sequence ID" value="PWJ61199.1"/>
    <property type="molecule type" value="Genomic_DNA"/>
</dbReference>
<evidence type="ECO:0000313" key="3">
    <source>
        <dbReference type="Proteomes" id="UP000245674"/>
    </source>
</evidence>
<proteinExistence type="predicted"/>
<keyword evidence="3" id="KW-1185">Reference proteome</keyword>
<accession>A0ABX5LAA7</accession>
<protein>
    <submittedName>
        <fullName evidence="2">Uncharacterized protein</fullName>
    </submittedName>
</protein>
<organism evidence="2 3">
    <name type="scientific">Rathayibacter iranicus NCPPB 2253 = VKM Ac-1602</name>
    <dbReference type="NCBI Taxonomy" id="1328868"/>
    <lineage>
        <taxon>Bacteria</taxon>
        <taxon>Bacillati</taxon>
        <taxon>Actinomycetota</taxon>
        <taxon>Actinomycetes</taxon>
        <taxon>Micrococcales</taxon>
        <taxon>Microbacteriaceae</taxon>
        <taxon>Rathayibacter</taxon>
    </lineage>
</organism>
<feature type="region of interest" description="Disordered" evidence="1">
    <location>
        <begin position="1"/>
        <end position="23"/>
    </location>
</feature>